<protein>
    <submittedName>
        <fullName evidence="1">Uncharacterized protein</fullName>
    </submittedName>
</protein>
<sequence length="116" mass="13452">MSGKEKLRPFPSQSVVCPIAVFGIRFTQIWQITLKHSQLKTSGHTAYSRTRLRVFPQLVTLPTFFFFVYTDNMNFGRLHGQVGVGFMCRAHGFHACFRFFVINTRVKNAKNRLHVE</sequence>
<accession>A0A9Q1H9T7</accession>
<proteinExistence type="predicted"/>
<dbReference type="Proteomes" id="UP001152320">
    <property type="component" value="Chromosome 8"/>
</dbReference>
<organism evidence="1 2">
    <name type="scientific">Holothuria leucospilota</name>
    <name type="common">Black long sea cucumber</name>
    <name type="synonym">Mertensiothuria leucospilota</name>
    <dbReference type="NCBI Taxonomy" id="206669"/>
    <lineage>
        <taxon>Eukaryota</taxon>
        <taxon>Metazoa</taxon>
        <taxon>Echinodermata</taxon>
        <taxon>Eleutherozoa</taxon>
        <taxon>Echinozoa</taxon>
        <taxon>Holothuroidea</taxon>
        <taxon>Aspidochirotacea</taxon>
        <taxon>Aspidochirotida</taxon>
        <taxon>Holothuriidae</taxon>
        <taxon>Holothuria</taxon>
    </lineage>
</organism>
<dbReference type="EMBL" id="JAIZAY010000008">
    <property type="protein sequence ID" value="KAJ8037531.1"/>
    <property type="molecule type" value="Genomic_DNA"/>
</dbReference>
<dbReference type="AlphaFoldDB" id="A0A9Q1H9T7"/>
<comment type="caution">
    <text evidence="1">The sequence shown here is derived from an EMBL/GenBank/DDBJ whole genome shotgun (WGS) entry which is preliminary data.</text>
</comment>
<gene>
    <name evidence="1" type="ORF">HOLleu_18364</name>
</gene>
<keyword evidence="2" id="KW-1185">Reference proteome</keyword>
<evidence type="ECO:0000313" key="1">
    <source>
        <dbReference type="EMBL" id="KAJ8037531.1"/>
    </source>
</evidence>
<evidence type="ECO:0000313" key="2">
    <source>
        <dbReference type="Proteomes" id="UP001152320"/>
    </source>
</evidence>
<reference evidence="1" key="1">
    <citation type="submission" date="2021-10" db="EMBL/GenBank/DDBJ databases">
        <title>Tropical sea cucumber genome reveals ecological adaptation and Cuvierian tubules defense mechanism.</title>
        <authorList>
            <person name="Chen T."/>
        </authorList>
    </citation>
    <scope>NUCLEOTIDE SEQUENCE</scope>
    <source>
        <strain evidence="1">Nanhai2018</strain>
        <tissue evidence="1">Muscle</tissue>
    </source>
</reference>
<name>A0A9Q1H9T7_HOLLE</name>